<evidence type="ECO:0000256" key="1">
    <source>
        <dbReference type="ARBA" id="ARBA00008007"/>
    </source>
</evidence>
<protein>
    <submittedName>
        <fullName evidence="3">ComF family protein</fullName>
    </submittedName>
</protein>
<proteinExistence type="inferred from homology"/>
<organism evidence="3 4">
    <name type="scientific">Oceanobacillus jordanicus</name>
    <dbReference type="NCBI Taxonomy" id="2867266"/>
    <lineage>
        <taxon>Bacteria</taxon>
        <taxon>Bacillati</taxon>
        <taxon>Bacillota</taxon>
        <taxon>Bacilli</taxon>
        <taxon>Bacillales</taxon>
        <taxon>Bacillaceae</taxon>
        <taxon>Oceanobacillus</taxon>
    </lineage>
</organism>
<dbReference type="SUPFAM" id="SSF53271">
    <property type="entry name" value="PRTase-like"/>
    <property type="match status" value="1"/>
</dbReference>
<dbReference type="InterPro" id="IPR051910">
    <property type="entry name" value="ComF/GntX_DNA_util-trans"/>
</dbReference>
<dbReference type="Gene3D" id="3.40.50.2020">
    <property type="match status" value="1"/>
</dbReference>
<feature type="domain" description="Phosphoribosyltransferase" evidence="2">
    <location>
        <begin position="137"/>
        <end position="223"/>
    </location>
</feature>
<reference evidence="3 4" key="1">
    <citation type="journal article" date="2022" name="Evol. Bioinform. Online">
        <title>Draft Genome Sequence of Oceanobacillus jordanicus Strain GSFE11, a Halotolerant Plant Growth-Promoting Bacterial Endophyte Isolated From the Jordan Valley.</title>
        <authorList>
            <person name="Alhindi T."/>
            <person name="Albdaiwi R."/>
        </authorList>
    </citation>
    <scope>NUCLEOTIDE SEQUENCE [LARGE SCALE GENOMIC DNA]</scope>
    <source>
        <strain evidence="3 4">GSFE11</strain>
    </source>
</reference>
<dbReference type="Pfam" id="PF00156">
    <property type="entry name" value="Pribosyltran"/>
    <property type="match status" value="1"/>
</dbReference>
<dbReference type="PANTHER" id="PTHR47505">
    <property type="entry name" value="DNA UTILIZATION PROTEIN YHGH"/>
    <property type="match status" value="1"/>
</dbReference>
<evidence type="ECO:0000259" key="2">
    <source>
        <dbReference type="Pfam" id="PF00156"/>
    </source>
</evidence>
<gene>
    <name evidence="3" type="ORF">K3T81_15640</name>
</gene>
<evidence type="ECO:0000313" key="4">
    <source>
        <dbReference type="Proteomes" id="UP001199631"/>
    </source>
</evidence>
<dbReference type="RefSeq" id="WP_106897371.1">
    <property type="nucleotide sequence ID" value="NZ_JAIFZM010000015.1"/>
</dbReference>
<keyword evidence="4" id="KW-1185">Reference proteome</keyword>
<sequence length="224" mass="25942">MHCLWCDEEIIPSVNWGNLLLPSRPASLCEKCESELEQIEGDRCRKCSRKTAEVVCRDCQWWESQKRNVLAGNYSVYTYNAFMREIIAKWKYRGDYILRNVFAEVFTEGYYQAFGKKKDAIIIPIPLSENRLKERGFNQAEALAAFLPNQSKSLLARIDSEKQSKKSRKQRITRKNPFTLKETLNKPAILVDDIYTTGTTIRHAAELLKQNGCPEVYSYTLIRG</sequence>
<dbReference type="CDD" id="cd06223">
    <property type="entry name" value="PRTases_typeI"/>
    <property type="match status" value="1"/>
</dbReference>
<accession>A0AAW5B7M1</accession>
<dbReference type="AlphaFoldDB" id="A0AAW5B7M1"/>
<dbReference type="PANTHER" id="PTHR47505:SF1">
    <property type="entry name" value="DNA UTILIZATION PROTEIN YHGH"/>
    <property type="match status" value="1"/>
</dbReference>
<name>A0AAW5B7M1_9BACI</name>
<dbReference type="EMBL" id="JAIFZM010000015">
    <property type="protein sequence ID" value="MCG3420579.1"/>
    <property type="molecule type" value="Genomic_DNA"/>
</dbReference>
<dbReference type="InterPro" id="IPR029057">
    <property type="entry name" value="PRTase-like"/>
</dbReference>
<comment type="similarity">
    <text evidence="1">Belongs to the ComF/GntX family.</text>
</comment>
<evidence type="ECO:0000313" key="3">
    <source>
        <dbReference type="EMBL" id="MCG3420579.1"/>
    </source>
</evidence>
<dbReference type="InterPro" id="IPR000836">
    <property type="entry name" value="PRTase_dom"/>
</dbReference>
<comment type="caution">
    <text evidence="3">The sequence shown here is derived from an EMBL/GenBank/DDBJ whole genome shotgun (WGS) entry which is preliminary data.</text>
</comment>
<dbReference type="Proteomes" id="UP001199631">
    <property type="component" value="Unassembled WGS sequence"/>
</dbReference>